<evidence type="ECO:0000313" key="1">
    <source>
        <dbReference type="EMBL" id="OGG17089.1"/>
    </source>
</evidence>
<protein>
    <submittedName>
        <fullName evidence="1">Uncharacterized protein</fullName>
    </submittedName>
</protein>
<accession>A0A1F5ZX87</accession>
<gene>
    <name evidence="1" type="ORF">A3D77_05760</name>
</gene>
<name>A0A1F5ZX87_9BACT</name>
<sequence>MTTNFTEQELSKLKVPVIEMKKHQQKLRRALLTSSHWNRKQSLLSSFVFFWKGSEKNMNIKRLALSCLVVTLLVAGVFAFTNKSGNSTVYAKELAQKTYQTVAALPADKQEQLKTTLGMDSHTILQEAQNAKDLKGFSYDDFASSNPLPPDPDGKLKTLKFLQFTRPDGQVVILGIDPATNLPVFGSSSYGNPNNPPKDAQTIWRDEKGLHTEGTPDEGLKDGRNNFWHELSAM</sequence>
<dbReference type="EMBL" id="MFJL01000003">
    <property type="protein sequence ID" value="OGG17089.1"/>
    <property type="molecule type" value="Genomic_DNA"/>
</dbReference>
<dbReference type="AlphaFoldDB" id="A0A1F5ZX87"/>
<organism evidence="1 2">
    <name type="scientific">Candidatus Gottesmanbacteria bacterium RIFCSPHIGHO2_02_FULL_39_11</name>
    <dbReference type="NCBI Taxonomy" id="1798382"/>
    <lineage>
        <taxon>Bacteria</taxon>
        <taxon>Candidatus Gottesmaniibacteriota</taxon>
    </lineage>
</organism>
<dbReference type="Proteomes" id="UP000176923">
    <property type="component" value="Unassembled WGS sequence"/>
</dbReference>
<comment type="caution">
    <text evidence="1">The sequence shown here is derived from an EMBL/GenBank/DDBJ whole genome shotgun (WGS) entry which is preliminary data.</text>
</comment>
<evidence type="ECO:0000313" key="2">
    <source>
        <dbReference type="Proteomes" id="UP000176923"/>
    </source>
</evidence>
<reference evidence="1 2" key="1">
    <citation type="journal article" date="2016" name="Nat. Commun.">
        <title>Thousands of microbial genomes shed light on interconnected biogeochemical processes in an aquifer system.</title>
        <authorList>
            <person name="Anantharaman K."/>
            <person name="Brown C.T."/>
            <person name="Hug L.A."/>
            <person name="Sharon I."/>
            <person name="Castelle C.J."/>
            <person name="Probst A.J."/>
            <person name="Thomas B.C."/>
            <person name="Singh A."/>
            <person name="Wilkins M.J."/>
            <person name="Karaoz U."/>
            <person name="Brodie E.L."/>
            <person name="Williams K.H."/>
            <person name="Hubbard S.S."/>
            <person name="Banfield J.F."/>
        </authorList>
    </citation>
    <scope>NUCLEOTIDE SEQUENCE [LARGE SCALE GENOMIC DNA]</scope>
</reference>
<proteinExistence type="predicted"/>
<dbReference type="STRING" id="1798382.A3D77_05760"/>